<keyword evidence="3" id="KW-1185">Reference proteome</keyword>
<feature type="signal peptide" evidence="1">
    <location>
        <begin position="1"/>
        <end position="19"/>
    </location>
</feature>
<proteinExistence type="predicted"/>
<evidence type="ECO:0000313" key="2">
    <source>
        <dbReference type="EMBL" id="KAJ9156184.1"/>
    </source>
</evidence>
<evidence type="ECO:0000313" key="3">
    <source>
        <dbReference type="Proteomes" id="UP001174694"/>
    </source>
</evidence>
<comment type="caution">
    <text evidence="2">The sequence shown here is derived from an EMBL/GenBank/DDBJ whole genome shotgun (WGS) entry which is preliminary data.</text>
</comment>
<gene>
    <name evidence="2" type="ORF">NKR23_g1064</name>
</gene>
<dbReference type="Proteomes" id="UP001174694">
    <property type="component" value="Unassembled WGS sequence"/>
</dbReference>
<organism evidence="2 3">
    <name type="scientific">Pleurostoma richardsiae</name>
    <dbReference type="NCBI Taxonomy" id="41990"/>
    <lineage>
        <taxon>Eukaryota</taxon>
        <taxon>Fungi</taxon>
        <taxon>Dikarya</taxon>
        <taxon>Ascomycota</taxon>
        <taxon>Pezizomycotina</taxon>
        <taxon>Sordariomycetes</taxon>
        <taxon>Sordariomycetidae</taxon>
        <taxon>Calosphaeriales</taxon>
        <taxon>Pleurostomataceae</taxon>
        <taxon>Pleurostoma</taxon>
    </lineage>
</organism>
<dbReference type="EMBL" id="JANBVO010000002">
    <property type="protein sequence ID" value="KAJ9156184.1"/>
    <property type="molecule type" value="Genomic_DNA"/>
</dbReference>
<protein>
    <submittedName>
        <fullName evidence="2">Uncharacterized protein</fullName>
    </submittedName>
</protein>
<dbReference type="AlphaFoldDB" id="A0AA38RRW4"/>
<reference evidence="2" key="1">
    <citation type="submission" date="2022-07" db="EMBL/GenBank/DDBJ databases">
        <title>Fungi with potential for degradation of polypropylene.</title>
        <authorList>
            <person name="Gostincar C."/>
        </authorList>
    </citation>
    <scope>NUCLEOTIDE SEQUENCE</scope>
    <source>
        <strain evidence="2">EXF-13308</strain>
    </source>
</reference>
<keyword evidence="1" id="KW-0732">Signal</keyword>
<accession>A0AA38RRW4</accession>
<sequence length="154" mass="16575">MLPGVMLAAAAALANVAFAKPEQIRSVQDPIFHYYLQAYPKNTSLAVMGPEATSEYFNIGSTIQSTNTSLYLNVGSDSTSYKTLTFGAAASTTAWALEGDTIITANGSPYGRQLNFLACKLDSQYWQLYFQTGSATPSGQTCSNYQSLHLPCLC</sequence>
<feature type="chain" id="PRO_5041202127" evidence="1">
    <location>
        <begin position="20"/>
        <end position="154"/>
    </location>
</feature>
<name>A0AA38RRW4_9PEZI</name>
<evidence type="ECO:0000256" key="1">
    <source>
        <dbReference type="SAM" id="SignalP"/>
    </source>
</evidence>